<dbReference type="InterPro" id="IPR050266">
    <property type="entry name" value="AB_hydrolase_sf"/>
</dbReference>
<proteinExistence type="predicted"/>
<feature type="domain" description="AB hydrolase-1" evidence="1">
    <location>
        <begin position="28"/>
        <end position="135"/>
    </location>
</feature>
<evidence type="ECO:0000313" key="2">
    <source>
        <dbReference type="EMBL" id="AGA64872.1"/>
    </source>
</evidence>
<organism evidence="2 3">
    <name type="scientific">Liberibacter crescens (strain BT-1)</name>
    <dbReference type="NCBI Taxonomy" id="1215343"/>
    <lineage>
        <taxon>Bacteria</taxon>
        <taxon>Pseudomonadati</taxon>
        <taxon>Pseudomonadota</taxon>
        <taxon>Alphaproteobacteria</taxon>
        <taxon>Hyphomicrobiales</taxon>
        <taxon>Rhizobiaceae</taxon>
        <taxon>Liberibacter</taxon>
    </lineage>
</organism>
<dbReference type="HOGENOM" id="CLU_020336_50_5_5"/>
<dbReference type="eggNOG" id="COG0596">
    <property type="taxonomic scope" value="Bacteria"/>
</dbReference>
<evidence type="ECO:0000313" key="3">
    <source>
        <dbReference type="Proteomes" id="UP000010799"/>
    </source>
</evidence>
<dbReference type="STRING" id="1215343.B488_08800"/>
<dbReference type="InterPro" id="IPR000073">
    <property type="entry name" value="AB_hydrolase_1"/>
</dbReference>
<keyword evidence="3" id="KW-1185">Reference proteome</keyword>
<dbReference type="GO" id="GO:0047372">
    <property type="term" value="F:monoacylglycerol lipase activity"/>
    <property type="evidence" value="ECO:0007669"/>
    <property type="project" value="TreeGrafter"/>
</dbReference>
<dbReference type="PRINTS" id="PR00111">
    <property type="entry name" value="ABHYDROLASE"/>
</dbReference>
<name>L0EV84_LIBCB</name>
<dbReference type="PANTHER" id="PTHR43798">
    <property type="entry name" value="MONOACYLGLYCEROL LIPASE"/>
    <property type="match status" value="1"/>
</dbReference>
<dbReference type="PANTHER" id="PTHR43798:SF33">
    <property type="entry name" value="HYDROLASE, PUTATIVE (AFU_ORTHOLOGUE AFUA_2G14860)-RELATED"/>
    <property type="match status" value="1"/>
</dbReference>
<dbReference type="InterPro" id="IPR029058">
    <property type="entry name" value="AB_hydrolase_fold"/>
</dbReference>
<dbReference type="Gene3D" id="3.40.50.1820">
    <property type="entry name" value="alpha/beta hydrolase"/>
    <property type="match status" value="1"/>
</dbReference>
<dbReference type="RefSeq" id="WP_015273298.1">
    <property type="nucleotide sequence ID" value="NC_019907.1"/>
</dbReference>
<protein>
    <submittedName>
        <fullName evidence="2">Putative hydrolase protein</fullName>
    </submittedName>
</protein>
<dbReference type="Pfam" id="PF00561">
    <property type="entry name" value="Abhydrolase_1"/>
    <property type="match status" value="1"/>
</dbReference>
<dbReference type="PATRIC" id="fig|1215343.11.peg.907"/>
<dbReference type="KEGG" id="lcc:B488_08800"/>
<evidence type="ECO:0000259" key="1">
    <source>
        <dbReference type="Pfam" id="PF00561"/>
    </source>
</evidence>
<accession>L0EV84</accession>
<dbReference type="AlphaFoldDB" id="L0EV84"/>
<keyword evidence="2" id="KW-0378">Hydrolase</keyword>
<dbReference type="EMBL" id="CP003789">
    <property type="protein sequence ID" value="AGA64872.1"/>
    <property type="molecule type" value="Genomic_DNA"/>
</dbReference>
<sequence>MFNIKLLHFFCWRGFKLVFLDIGKKTSPPVVLLHGFCSSLKINWFFPGWIKFLHDSGFRVIALDILGHGDSDKPVDPSPYNLALMASDVVDLLDYLGVRTAHIMGYSMGARIGVSMALFFPCHVRSLILGGVGSGLYDPKVIDWQPVIDSFLLPSLQDVRHPLGIMFRKFAQHINTQNNLIALASCLSMICKLFYFQDMQRIDVPTLIAVGSKDEVSGSPEALDSLMPCSRFLDIRGRDHMLAVGDKIFKQGALDFLIKSHKNLVDGLV</sequence>
<gene>
    <name evidence="2" type="ordered locus">B488_08800</name>
</gene>
<dbReference type="Proteomes" id="UP000010799">
    <property type="component" value="Chromosome"/>
</dbReference>
<dbReference type="SUPFAM" id="SSF53474">
    <property type="entry name" value="alpha/beta-Hydrolases"/>
    <property type="match status" value="1"/>
</dbReference>
<reference evidence="2 3" key="1">
    <citation type="journal article" date="2012" name="Stand. Genomic Sci.">
        <title>Complete genome sequence of Liberibacter crescens BT-1.</title>
        <authorList>
            <person name="Leonard M.T."/>
            <person name="Fagen J.R."/>
            <person name="Davis-Richardson A.G."/>
            <person name="Davis M.J."/>
            <person name="Triplett E.W."/>
        </authorList>
    </citation>
    <scope>NUCLEOTIDE SEQUENCE [LARGE SCALE GENOMIC DNA]</scope>
    <source>
        <strain evidence="2 3">BT-1</strain>
    </source>
</reference>
<dbReference type="GO" id="GO:0016020">
    <property type="term" value="C:membrane"/>
    <property type="evidence" value="ECO:0007669"/>
    <property type="project" value="TreeGrafter"/>
</dbReference>
<dbReference type="GO" id="GO:0046464">
    <property type="term" value="P:acylglycerol catabolic process"/>
    <property type="evidence" value="ECO:0007669"/>
    <property type="project" value="TreeGrafter"/>
</dbReference>